<sequence>MIHERNNDQRSIHLILSSRFRGIYRHFSENIWLSLSICYKNAASRSSVRLLFLTVCLFIGMFVSTRLLDFTLSPWRETGITEESIERAKGLADFRLVILNGTAYVEHYKKSVQSRDVFTIWGLLQLLRRYPGKVSDLDLMFECFDFPLVGKKYYDQLNSTVVPPPLFRYCGDDDSLDIVFPDWSFWGWAEINIKPWDLLLKDLSNGNKRIEWIDREPYAYWKGNPWVAEHRKDLLTCNVSNTQDWNARLYIQDWDRESQQGFMQSNLADQCTHRYKIYIEGSAWSVSEKYILACDSVTLMVTPRYYDFFTRGLMPGRHYWPVRMDDKCRSIKFASEWGDNHEQQAKAMGKAASSFIQEDLKMDNVYDYMFHLLTGYSKLMKYKPTVPQNAVELCSEAMACGSEGFAKQFMEESTVNGPTDVSPCIMQPPYDPRTLNSILDTKVKSIKQVEKWEKDYFEQINQE</sequence>
<gene>
    <name evidence="1" type="ORF">L1987_43086</name>
</gene>
<protein>
    <submittedName>
        <fullName evidence="1">Uncharacterized protein</fullName>
    </submittedName>
</protein>
<proteinExistence type="predicted"/>
<reference evidence="2" key="1">
    <citation type="journal article" date="2022" name="Mol. Ecol. Resour.">
        <title>The genomes of chicory, endive, great burdock and yacon provide insights into Asteraceae palaeo-polyploidization history and plant inulin production.</title>
        <authorList>
            <person name="Fan W."/>
            <person name="Wang S."/>
            <person name="Wang H."/>
            <person name="Wang A."/>
            <person name="Jiang F."/>
            <person name="Liu H."/>
            <person name="Zhao H."/>
            <person name="Xu D."/>
            <person name="Zhang Y."/>
        </authorList>
    </citation>
    <scope>NUCLEOTIDE SEQUENCE [LARGE SCALE GENOMIC DNA]</scope>
    <source>
        <strain evidence="2">cv. Yunnan</strain>
    </source>
</reference>
<accession>A0ACB9GLU6</accession>
<keyword evidence="2" id="KW-1185">Reference proteome</keyword>
<organism evidence="1 2">
    <name type="scientific">Smallanthus sonchifolius</name>
    <dbReference type="NCBI Taxonomy" id="185202"/>
    <lineage>
        <taxon>Eukaryota</taxon>
        <taxon>Viridiplantae</taxon>
        <taxon>Streptophyta</taxon>
        <taxon>Embryophyta</taxon>
        <taxon>Tracheophyta</taxon>
        <taxon>Spermatophyta</taxon>
        <taxon>Magnoliopsida</taxon>
        <taxon>eudicotyledons</taxon>
        <taxon>Gunneridae</taxon>
        <taxon>Pentapetalae</taxon>
        <taxon>asterids</taxon>
        <taxon>campanulids</taxon>
        <taxon>Asterales</taxon>
        <taxon>Asteraceae</taxon>
        <taxon>Asteroideae</taxon>
        <taxon>Heliantheae alliance</taxon>
        <taxon>Millerieae</taxon>
        <taxon>Smallanthus</taxon>
    </lineage>
</organism>
<dbReference type="EMBL" id="CM042031">
    <property type="protein sequence ID" value="KAI3783995.1"/>
    <property type="molecule type" value="Genomic_DNA"/>
</dbReference>
<name>A0ACB9GLU6_9ASTR</name>
<evidence type="ECO:0000313" key="2">
    <source>
        <dbReference type="Proteomes" id="UP001056120"/>
    </source>
</evidence>
<dbReference type="Proteomes" id="UP001056120">
    <property type="component" value="Linkage Group LG14"/>
</dbReference>
<evidence type="ECO:0000313" key="1">
    <source>
        <dbReference type="EMBL" id="KAI3783995.1"/>
    </source>
</evidence>
<reference evidence="1 2" key="2">
    <citation type="journal article" date="2022" name="Mol. Ecol. Resour.">
        <title>The genomes of chicory, endive, great burdock and yacon provide insights into Asteraceae paleo-polyploidization history and plant inulin production.</title>
        <authorList>
            <person name="Fan W."/>
            <person name="Wang S."/>
            <person name="Wang H."/>
            <person name="Wang A."/>
            <person name="Jiang F."/>
            <person name="Liu H."/>
            <person name="Zhao H."/>
            <person name="Xu D."/>
            <person name="Zhang Y."/>
        </authorList>
    </citation>
    <scope>NUCLEOTIDE SEQUENCE [LARGE SCALE GENOMIC DNA]</scope>
    <source>
        <strain evidence="2">cv. Yunnan</strain>
        <tissue evidence="1">Leaves</tissue>
    </source>
</reference>
<comment type="caution">
    <text evidence="1">The sequence shown here is derived from an EMBL/GenBank/DDBJ whole genome shotgun (WGS) entry which is preliminary data.</text>
</comment>